<sequence length="286" mass="32377">MASVLRSMRLAAAAPRVIASNAKSASVTSARFFSSDKSNDGEGKAPYKNRWYVAKDKKTAPVGTTDDALYNLSPEDQVPDEHTDLPTLPEGHTFTLGEGAYEETLEYPQRLNQDELAQLVENQRDFVMDDEDEDDDDSPSLQDKSFSNWDQGDIYLPEMMNWMLPRHKRTPMKPEPKKAWTEFVKADLDPVELALNTDLLRLFISPNGRIVPRRFTGLRAKQQRQLAAAVKVSRQIGLLPYTSRYPLPSPEQMEAMTQEAVSRINFAALENMADEVDEADEQFDEM</sequence>
<protein>
    <recommendedName>
        <fullName evidence="8">Ribosomal protein S18</fullName>
    </recommendedName>
</protein>
<dbReference type="InParanoid" id="T0R2I5"/>
<feature type="compositionally biased region" description="Polar residues" evidence="5">
    <location>
        <begin position="22"/>
        <end position="36"/>
    </location>
</feature>
<evidence type="ECO:0000256" key="3">
    <source>
        <dbReference type="ARBA" id="ARBA00023274"/>
    </source>
</evidence>
<evidence type="ECO:0000256" key="4">
    <source>
        <dbReference type="RuleBase" id="RU003910"/>
    </source>
</evidence>
<dbReference type="PANTHER" id="PTHR13479">
    <property type="entry name" value="30S RIBOSOMAL PROTEIN S18"/>
    <property type="match status" value="1"/>
</dbReference>
<dbReference type="NCBIfam" id="TIGR00165">
    <property type="entry name" value="S18"/>
    <property type="match status" value="1"/>
</dbReference>
<dbReference type="Gene3D" id="4.10.640.10">
    <property type="entry name" value="Ribosomal protein S18"/>
    <property type="match status" value="1"/>
</dbReference>
<gene>
    <name evidence="6" type="ORF">SDRG_15899</name>
</gene>
<evidence type="ECO:0000256" key="1">
    <source>
        <dbReference type="ARBA" id="ARBA00005589"/>
    </source>
</evidence>
<accession>T0R2I5</accession>
<dbReference type="PANTHER" id="PTHR13479:SF40">
    <property type="entry name" value="SMALL RIBOSOMAL SUBUNIT PROTEIN BS18M"/>
    <property type="match status" value="1"/>
</dbReference>
<dbReference type="eggNOG" id="ENOG502S5FQ">
    <property type="taxonomic scope" value="Eukaryota"/>
</dbReference>
<dbReference type="GO" id="GO:0006412">
    <property type="term" value="P:translation"/>
    <property type="evidence" value="ECO:0007669"/>
    <property type="project" value="InterPro"/>
</dbReference>
<feature type="compositionally biased region" description="Acidic residues" evidence="5">
    <location>
        <begin position="129"/>
        <end position="138"/>
    </location>
</feature>
<name>T0R2I5_SAPDV</name>
<keyword evidence="7" id="KW-1185">Reference proteome</keyword>
<feature type="region of interest" description="Disordered" evidence="5">
    <location>
        <begin position="22"/>
        <end position="94"/>
    </location>
</feature>
<dbReference type="EMBL" id="JH767236">
    <property type="protein sequence ID" value="EQC26238.1"/>
    <property type="molecule type" value="Genomic_DNA"/>
</dbReference>
<dbReference type="STRING" id="1156394.T0R2I5"/>
<dbReference type="GeneID" id="19956626"/>
<evidence type="ECO:0008006" key="8">
    <source>
        <dbReference type="Google" id="ProtNLM"/>
    </source>
</evidence>
<dbReference type="GO" id="GO:0070181">
    <property type="term" value="F:small ribosomal subunit rRNA binding"/>
    <property type="evidence" value="ECO:0007669"/>
    <property type="project" value="TreeGrafter"/>
</dbReference>
<comment type="similarity">
    <text evidence="1 4">Belongs to the bacterial ribosomal protein bS18 family.</text>
</comment>
<dbReference type="OrthoDB" id="21463at2759"/>
<evidence type="ECO:0000313" key="6">
    <source>
        <dbReference type="EMBL" id="EQC26238.1"/>
    </source>
</evidence>
<proteinExistence type="inferred from homology"/>
<keyword evidence="2 4" id="KW-0689">Ribosomal protein</keyword>
<dbReference type="GO" id="GO:0005763">
    <property type="term" value="C:mitochondrial small ribosomal subunit"/>
    <property type="evidence" value="ECO:0007669"/>
    <property type="project" value="TreeGrafter"/>
</dbReference>
<dbReference type="GO" id="GO:0003735">
    <property type="term" value="F:structural constituent of ribosome"/>
    <property type="evidence" value="ECO:0007669"/>
    <property type="project" value="InterPro"/>
</dbReference>
<dbReference type="RefSeq" id="XP_008620307.1">
    <property type="nucleotide sequence ID" value="XM_008622085.1"/>
</dbReference>
<evidence type="ECO:0000313" key="7">
    <source>
        <dbReference type="Proteomes" id="UP000030762"/>
    </source>
</evidence>
<dbReference type="HAMAP" id="MF_00270">
    <property type="entry name" value="Ribosomal_bS18"/>
    <property type="match status" value="1"/>
</dbReference>
<dbReference type="AlphaFoldDB" id="T0R2I5"/>
<evidence type="ECO:0000256" key="5">
    <source>
        <dbReference type="SAM" id="MobiDB-lite"/>
    </source>
</evidence>
<dbReference type="Proteomes" id="UP000030762">
    <property type="component" value="Unassembled WGS sequence"/>
</dbReference>
<organism evidence="6 7">
    <name type="scientific">Saprolegnia diclina (strain VS20)</name>
    <dbReference type="NCBI Taxonomy" id="1156394"/>
    <lineage>
        <taxon>Eukaryota</taxon>
        <taxon>Sar</taxon>
        <taxon>Stramenopiles</taxon>
        <taxon>Oomycota</taxon>
        <taxon>Saprolegniomycetes</taxon>
        <taxon>Saprolegniales</taxon>
        <taxon>Saprolegniaceae</taxon>
        <taxon>Saprolegnia</taxon>
    </lineage>
</organism>
<dbReference type="Pfam" id="PF01084">
    <property type="entry name" value="Ribosomal_S18"/>
    <property type="match status" value="1"/>
</dbReference>
<feature type="compositionally biased region" description="Polar residues" evidence="5">
    <location>
        <begin position="139"/>
        <end position="148"/>
    </location>
</feature>
<dbReference type="SUPFAM" id="SSF46911">
    <property type="entry name" value="Ribosomal protein S18"/>
    <property type="match status" value="1"/>
</dbReference>
<keyword evidence="3 4" id="KW-0687">Ribonucleoprotein</keyword>
<reference evidence="6 7" key="1">
    <citation type="submission" date="2012-04" db="EMBL/GenBank/DDBJ databases">
        <title>The Genome Sequence of Saprolegnia declina VS20.</title>
        <authorList>
            <consortium name="The Broad Institute Genome Sequencing Platform"/>
            <person name="Russ C."/>
            <person name="Nusbaum C."/>
            <person name="Tyler B."/>
            <person name="van West P."/>
            <person name="Dieguez-Uribeondo J."/>
            <person name="de Bruijn I."/>
            <person name="Tripathy S."/>
            <person name="Jiang R."/>
            <person name="Young S.K."/>
            <person name="Zeng Q."/>
            <person name="Gargeya S."/>
            <person name="Fitzgerald M."/>
            <person name="Haas B."/>
            <person name="Abouelleil A."/>
            <person name="Alvarado L."/>
            <person name="Arachchi H.M."/>
            <person name="Berlin A."/>
            <person name="Chapman S.B."/>
            <person name="Goldberg J."/>
            <person name="Griggs A."/>
            <person name="Gujja S."/>
            <person name="Hansen M."/>
            <person name="Howarth C."/>
            <person name="Imamovic A."/>
            <person name="Larimer J."/>
            <person name="McCowen C."/>
            <person name="Montmayeur A."/>
            <person name="Murphy C."/>
            <person name="Neiman D."/>
            <person name="Pearson M."/>
            <person name="Priest M."/>
            <person name="Roberts A."/>
            <person name="Saif S."/>
            <person name="Shea T."/>
            <person name="Sisk P."/>
            <person name="Sykes S."/>
            <person name="Wortman J."/>
            <person name="Nusbaum C."/>
            <person name="Birren B."/>
        </authorList>
    </citation>
    <scope>NUCLEOTIDE SEQUENCE [LARGE SCALE GENOMIC DNA]</scope>
    <source>
        <strain evidence="6 7">VS20</strain>
    </source>
</reference>
<evidence type="ECO:0000256" key="2">
    <source>
        <dbReference type="ARBA" id="ARBA00022980"/>
    </source>
</evidence>
<dbReference type="InterPro" id="IPR036870">
    <property type="entry name" value="Ribosomal_bS18_sf"/>
</dbReference>
<dbReference type="PRINTS" id="PR00974">
    <property type="entry name" value="RIBOSOMALS18"/>
</dbReference>
<dbReference type="InterPro" id="IPR001648">
    <property type="entry name" value="Ribosomal_bS18"/>
</dbReference>
<dbReference type="VEuPathDB" id="FungiDB:SDRG_15899"/>
<feature type="region of interest" description="Disordered" evidence="5">
    <location>
        <begin position="129"/>
        <end position="148"/>
    </location>
</feature>
<dbReference type="OMA" id="YLPEMMN"/>